<protein>
    <recommendedName>
        <fullName evidence="2">DUF4283 domain-containing protein</fullName>
    </recommendedName>
</protein>
<evidence type="ECO:0000313" key="1">
    <source>
        <dbReference type="EMBL" id="CAD1830159.1"/>
    </source>
</evidence>
<proteinExistence type="predicted"/>
<gene>
    <name evidence="1" type="ORF">CB5_LOCUS13370</name>
</gene>
<organism evidence="1">
    <name type="scientific">Ananas comosus var. bracteatus</name>
    <name type="common">red pineapple</name>
    <dbReference type="NCBI Taxonomy" id="296719"/>
    <lineage>
        <taxon>Eukaryota</taxon>
        <taxon>Viridiplantae</taxon>
        <taxon>Streptophyta</taxon>
        <taxon>Embryophyta</taxon>
        <taxon>Tracheophyta</taxon>
        <taxon>Spermatophyta</taxon>
        <taxon>Magnoliopsida</taxon>
        <taxon>Liliopsida</taxon>
        <taxon>Poales</taxon>
        <taxon>Bromeliaceae</taxon>
        <taxon>Bromelioideae</taxon>
        <taxon>Ananas</taxon>
    </lineage>
</organism>
<accession>A0A6V7PH21</accession>
<evidence type="ECO:0008006" key="2">
    <source>
        <dbReference type="Google" id="ProtNLM"/>
    </source>
</evidence>
<dbReference type="AlphaFoldDB" id="A0A6V7PH21"/>
<reference evidence="1" key="1">
    <citation type="submission" date="2020-07" db="EMBL/GenBank/DDBJ databases">
        <authorList>
            <person name="Lin J."/>
        </authorList>
    </citation>
    <scope>NUCLEOTIDE SEQUENCE</scope>
</reference>
<dbReference type="EMBL" id="LR862148">
    <property type="protein sequence ID" value="CAD1830159.1"/>
    <property type="molecule type" value="Genomic_DNA"/>
</dbReference>
<name>A0A6V7PH21_ANACO</name>
<sequence length="165" mass="19378">MAVFFPNWVVRESAIGRSPFRINDICFHFSNWVEVGEKERGHLHHKVWIRLHHWSILCWNEEDVKAVVCNFSKLWKIDTISERRLDVSFFRLRIRCQNVRNIPAIIHLMVEDRRFLVPIEIESCEKANPILLGEDLDERLGLDTIEAQEGFIRQIGFSSVPALGN</sequence>